<sequence length="980" mass="108601">MLLGLLLPDPCDKLCPEDFKEKARNLLPAVQGQVGAKDEDLRRALLQFIGDFANWDLSTNRKYLEISRGLVKAAHPEETPLVVDPFAGGGSIPLEALRLGCETFASDLNPVACLILKVMLEDIPRHGPELAEELRWVGAKIKQEAEKELAEFYPADSDGAKPIAYLWARTVRCETPGCGAEIPLVRSFWLSRKQGRKYALRYNLKRSIEKPPYLIFEIFEPKDDSEVPMGTISNARALCVACKSVLSPERVRYQLSNQKGGAECFFDNSGKRLNGSTPLVVITTSGEKAGKKYRVPRDEDIQAFARIQDRIEKKEAVLMGKGIISPIPNEPISEIRPSPNARGLTAVTRYGIKRFGDLFTQRQKLSLLTFVDKITSIDLSESKFPNVLKELLAMAFGKLIMHHNTQCRWNPHGESAPGAFGRQALPMIWDFIELIPLGESMGSFYSTVELISETSEKIGTWQKTIGTVEQSDAVKHPLSDSSASLWFTDPPYYDAIPYADLSDFFYVWLKRILPNHKITKGDNNDSGNPLTPKIPECVWNQAHIVNGKVKSQKFFEETVTKAFIEGRRILKNDGIASIVFAHKSTEGWEALLNGIINASFVILASWPITTEAKGRLNAQDAAALSASIHLVCRPRPEDAPVGDWGDVLQELPKRVGDWMERLQSEGIRGADLVFACIGPALEIYSKFSKVVDAQEREIPLGGDPEDQEPHKRGFLAYVWEAVGRAALEQVLGTAEAKARNGASGSLEEDARLTALFLWTLQSTNGEKNAPSPQPSPTRGEGEMSLEGEIEVEAEDEEAEAPKGKTRGFSLVFDVARRFAQPLGIHLAEWEGRIIETSKGVVRLLSVSERAGQLFGKAGTQAFSEHVEEHPKGPVQLKLFPVEEERTLPEIKGRSKRHKKSGAHVSDDSLKTQHDATTLDRVHAAMLLQADGRTNALRALLKAEQEKSPDFLRLANALSALYPKNSEEKRLIDAMLLAVPK</sequence>
<dbReference type="SUPFAM" id="SSF53335">
    <property type="entry name" value="S-adenosyl-L-methionine-dependent methyltransferases"/>
    <property type="match status" value="2"/>
</dbReference>
<dbReference type="EMBL" id="BAFN01000001">
    <property type="protein sequence ID" value="GAN32584.1"/>
    <property type="molecule type" value="Genomic_DNA"/>
</dbReference>
<proteinExistence type="predicted"/>
<protein>
    <recommendedName>
        <fullName evidence="4">DUF1156 domain-containing protein</fullName>
    </recommendedName>
</protein>
<comment type="caution">
    <text evidence="2">The sequence shown here is derived from an EMBL/GenBank/DDBJ whole genome shotgun (WGS) entry which is preliminary data.</text>
</comment>
<evidence type="ECO:0000313" key="2">
    <source>
        <dbReference type="EMBL" id="GAN32584.1"/>
    </source>
</evidence>
<organism evidence="2 3">
    <name type="scientific">Candidatus Brocadia sinica JPN1</name>
    <dbReference type="NCBI Taxonomy" id="1197129"/>
    <lineage>
        <taxon>Bacteria</taxon>
        <taxon>Pseudomonadati</taxon>
        <taxon>Planctomycetota</taxon>
        <taxon>Candidatus Brocadiia</taxon>
        <taxon>Candidatus Brocadiales</taxon>
        <taxon>Candidatus Brocadiaceae</taxon>
        <taxon>Candidatus Brocadia</taxon>
    </lineage>
</organism>
<accession>A0ABQ0JUY8</accession>
<feature type="region of interest" description="Disordered" evidence="1">
    <location>
        <begin position="763"/>
        <end position="785"/>
    </location>
</feature>
<evidence type="ECO:0008006" key="4">
    <source>
        <dbReference type="Google" id="ProtNLM"/>
    </source>
</evidence>
<gene>
    <name evidence="2" type="ORF">BROSI_A1099</name>
</gene>
<dbReference type="Proteomes" id="UP000032309">
    <property type="component" value="Unassembled WGS sequence"/>
</dbReference>
<reference evidence="3" key="1">
    <citation type="journal article" date="2015" name="Genome Announc.">
        <title>Draft Genome Sequence of an Anaerobic Ammonium-Oxidizing Bacterium, "Candidatus Brocadia sinica".</title>
        <authorList>
            <person name="Oshiki M."/>
            <person name="Shinyako-Hata K."/>
            <person name="Satoh H."/>
            <person name="Okabe S."/>
        </authorList>
    </citation>
    <scope>NUCLEOTIDE SEQUENCE [LARGE SCALE GENOMIC DNA]</scope>
    <source>
        <strain evidence="3">JPN1</strain>
    </source>
</reference>
<name>A0ABQ0JUY8_9BACT</name>
<keyword evidence="3" id="KW-1185">Reference proteome</keyword>
<evidence type="ECO:0000313" key="3">
    <source>
        <dbReference type="Proteomes" id="UP000032309"/>
    </source>
</evidence>
<feature type="region of interest" description="Disordered" evidence="1">
    <location>
        <begin position="889"/>
        <end position="910"/>
    </location>
</feature>
<evidence type="ECO:0000256" key="1">
    <source>
        <dbReference type="SAM" id="MobiDB-lite"/>
    </source>
</evidence>
<dbReference type="Gene3D" id="3.40.50.150">
    <property type="entry name" value="Vaccinia Virus protein VP39"/>
    <property type="match status" value="2"/>
</dbReference>
<dbReference type="InterPro" id="IPR029063">
    <property type="entry name" value="SAM-dependent_MTases_sf"/>
</dbReference>